<feature type="transmembrane region" description="Helical" evidence="1">
    <location>
        <begin position="20"/>
        <end position="52"/>
    </location>
</feature>
<dbReference type="EMBL" id="JQFZ01000344">
    <property type="protein sequence ID" value="KGO50268.1"/>
    <property type="molecule type" value="Genomic_DNA"/>
</dbReference>
<keyword evidence="1" id="KW-0812">Transmembrane</keyword>
<evidence type="ECO:0000256" key="1">
    <source>
        <dbReference type="SAM" id="Phobius"/>
    </source>
</evidence>
<dbReference type="HOGENOM" id="CLU_3033105_0_0_1"/>
<keyword evidence="1" id="KW-1133">Transmembrane helix</keyword>
<dbReference type="AlphaFoldDB" id="A0A0A2J6H1"/>
<name>A0A0A2J6H1_PENEN</name>
<evidence type="ECO:0000313" key="2">
    <source>
        <dbReference type="EMBL" id="KGO50268.1"/>
    </source>
</evidence>
<dbReference type="Proteomes" id="UP000030143">
    <property type="component" value="Unassembled WGS sequence"/>
</dbReference>
<accession>A0A0A2J6H1</accession>
<keyword evidence="3" id="KW-1185">Reference proteome</keyword>
<evidence type="ECO:0000313" key="3">
    <source>
        <dbReference type="Proteomes" id="UP000030143"/>
    </source>
</evidence>
<proteinExistence type="predicted"/>
<sequence length="55" mass="5878">MGLTPRIHICLPRGPVTVIYGTIVALVVYFMVALSLAELPACIPLLAASIILPLY</sequence>
<keyword evidence="1" id="KW-0472">Membrane</keyword>
<organism evidence="2 3">
    <name type="scientific">Penicillium expansum</name>
    <name type="common">Blue mold rot fungus</name>
    <dbReference type="NCBI Taxonomy" id="27334"/>
    <lineage>
        <taxon>Eukaryota</taxon>
        <taxon>Fungi</taxon>
        <taxon>Dikarya</taxon>
        <taxon>Ascomycota</taxon>
        <taxon>Pezizomycotina</taxon>
        <taxon>Eurotiomycetes</taxon>
        <taxon>Eurotiomycetidae</taxon>
        <taxon>Eurotiales</taxon>
        <taxon>Aspergillaceae</taxon>
        <taxon>Penicillium</taxon>
    </lineage>
</organism>
<protein>
    <submittedName>
        <fullName evidence="2">Uncharacterized protein</fullName>
    </submittedName>
</protein>
<dbReference type="GeneID" id="27675527"/>
<dbReference type="RefSeq" id="XP_016593519.1">
    <property type="nucleotide sequence ID" value="XM_016740108.1"/>
</dbReference>
<reference evidence="2 3" key="1">
    <citation type="journal article" date="2015" name="Mol. Plant Microbe Interact.">
        <title>Genome, transcriptome, and functional analyses of Penicillium expansum provide new insights into secondary metabolism and pathogenicity.</title>
        <authorList>
            <person name="Ballester A.R."/>
            <person name="Marcet-Houben M."/>
            <person name="Levin E."/>
            <person name="Sela N."/>
            <person name="Selma-Lazaro C."/>
            <person name="Carmona L."/>
            <person name="Wisniewski M."/>
            <person name="Droby S."/>
            <person name="Gonzalez-Candelas L."/>
            <person name="Gabaldon T."/>
        </authorList>
    </citation>
    <scope>NUCLEOTIDE SEQUENCE [LARGE SCALE GENOMIC DNA]</scope>
    <source>
        <strain evidence="2 3">MD-8</strain>
    </source>
</reference>
<gene>
    <name evidence="2" type="ORF">PEX2_028330</name>
</gene>
<comment type="caution">
    <text evidence="2">The sequence shown here is derived from an EMBL/GenBank/DDBJ whole genome shotgun (WGS) entry which is preliminary data.</text>
</comment>